<protein>
    <submittedName>
        <fullName evidence="1">Beta-glucuronidase</fullName>
        <ecNumber evidence="1">3.2.1.31</ecNumber>
    </submittedName>
</protein>
<gene>
    <name evidence="1" type="primary">uidA</name>
    <name evidence="1" type="ORF">ACI1P1_03745</name>
</gene>
<name>A0ACC7NRY5_9BACL</name>
<dbReference type="Proteomes" id="UP001631969">
    <property type="component" value="Unassembled WGS sequence"/>
</dbReference>
<organism evidence="1 2">
    <name type="scientific">Paenibacillus mesotrionivorans</name>
    <dbReference type="NCBI Taxonomy" id="3160968"/>
    <lineage>
        <taxon>Bacteria</taxon>
        <taxon>Bacillati</taxon>
        <taxon>Bacillota</taxon>
        <taxon>Bacilli</taxon>
        <taxon>Bacillales</taxon>
        <taxon>Paenibacillaceae</taxon>
        <taxon>Paenibacillus</taxon>
    </lineage>
</organism>
<keyword evidence="1" id="KW-0378">Hydrolase</keyword>
<keyword evidence="1" id="KW-0326">Glycosidase</keyword>
<evidence type="ECO:0000313" key="1">
    <source>
        <dbReference type="EMBL" id="MFM9327408.1"/>
    </source>
</evidence>
<sequence length="595" mass="67963">MLYPKDTCSREVKELSGVWRFKADLDNVGRQEQWFAQPLTDTIPMPVPASYNDITQDMAIRDHIGDVWYEETFLIPRSWNGQRIMLRVGSACHHAVVWVNGAEAGSHKGGFLPFEMDISHLVCSGAENRVTIVVNNILTWQTLPPGRIKTFDDPRHPEGYQIQEYFHDFYNYAGLHRPVKLYCTPKEYIRDTAVTTEVEGANGLVHYTVECSDPEAAVRVKLTDKAGTVVAEANGASGSLTVEKAKLWKPLAAYLYTLHVEMLDAEGALLDHYPLTVGIRTVKVEGNRFLINGEPFYFKGFGKHEDSDIKGKGLDQAINVKDFNLLKWINANSFRTSHYPYAEEILDMADREGIVVIGEVPAVGFTFFNYNEKVYTPDKANDETLAHHKDVLTDMIARDKNHPSIVMWSLSNEASTFQEEAVPYYKEVSDLARKLDATRPITVVEWALPDKCQVAQMFDVICVNRYYSWYNDPGALELIEHQIEWELTGWNRNFNKPVIMSEYGADAIAGFHQDPPVMFTEEYQCELLTRYHNVFDRLDFVIGEHVWAFADFATKQGTTRINGNKKGIFTRQRQPKMAARLLKDRWEQMGSYPVK</sequence>
<evidence type="ECO:0000313" key="2">
    <source>
        <dbReference type="Proteomes" id="UP001631969"/>
    </source>
</evidence>
<proteinExistence type="predicted"/>
<keyword evidence="2" id="KW-1185">Reference proteome</keyword>
<comment type="caution">
    <text evidence="1">The sequence shown here is derived from an EMBL/GenBank/DDBJ whole genome shotgun (WGS) entry which is preliminary data.</text>
</comment>
<dbReference type="EC" id="3.2.1.31" evidence="1"/>
<dbReference type="EMBL" id="JBJURJ010000002">
    <property type="protein sequence ID" value="MFM9327408.1"/>
    <property type="molecule type" value="Genomic_DNA"/>
</dbReference>
<reference evidence="1" key="1">
    <citation type="submission" date="2024-12" db="EMBL/GenBank/DDBJ databases">
        <authorList>
            <person name="Wu N."/>
        </authorList>
    </citation>
    <scope>NUCLEOTIDE SEQUENCE</scope>
    <source>
        <strain evidence="1">P15</strain>
    </source>
</reference>
<accession>A0ACC7NRY5</accession>